<keyword evidence="2" id="KW-1185">Reference proteome</keyword>
<dbReference type="RefSeq" id="WP_058451041.1">
    <property type="nucleotide sequence ID" value="NZ_CAAAIB010000003.1"/>
</dbReference>
<dbReference type="AlphaFoldDB" id="A0A0W0WGN3"/>
<comment type="caution">
    <text evidence="1">The sequence shown here is derived from an EMBL/GenBank/DDBJ whole genome shotgun (WGS) entry which is preliminary data.</text>
</comment>
<name>A0A0W0WGN3_9GAMM</name>
<gene>
    <name evidence="1" type="ORF">Lmac_0202</name>
</gene>
<dbReference type="PATRIC" id="fig|466.6.peg.218"/>
<organism evidence="1 2">
    <name type="scientific">Legionella maceachernii</name>
    <dbReference type="NCBI Taxonomy" id="466"/>
    <lineage>
        <taxon>Bacteria</taxon>
        <taxon>Pseudomonadati</taxon>
        <taxon>Pseudomonadota</taxon>
        <taxon>Gammaproteobacteria</taxon>
        <taxon>Legionellales</taxon>
        <taxon>Legionellaceae</taxon>
        <taxon>Legionella</taxon>
    </lineage>
</organism>
<dbReference type="Proteomes" id="UP000054908">
    <property type="component" value="Unassembled WGS sequence"/>
</dbReference>
<reference evidence="1 2" key="1">
    <citation type="submission" date="2015-11" db="EMBL/GenBank/DDBJ databases">
        <title>Genomic analysis of 38 Legionella species identifies large and diverse effector repertoires.</title>
        <authorList>
            <person name="Burstein D."/>
            <person name="Amaro F."/>
            <person name="Zusman T."/>
            <person name="Lifshitz Z."/>
            <person name="Cohen O."/>
            <person name="Gilbert J.A."/>
            <person name="Pupko T."/>
            <person name="Shuman H.A."/>
            <person name="Segal G."/>
        </authorList>
    </citation>
    <scope>NUCLEOTIDE SEQUENCE [LARGE SCALE GENOMIC DNA]</scope>
    <source>
        <strain evidence="1 2">PX-1-G2-E2</strain>
    </source>
</reference>
<sequence>MKKEDLIKDLVSQFENQVRKLTPEQLEGLESGKFEISLTSPVGKESGGRFNHWQRLGDEFKRRK</sequence>
<dbReference type="STRING" id="466.Lmac_0202"/>
<protein>
    <submittedName>
        <fullName evidence="1">Uncharacterized protein</fullName>
    </submittedName>
</protein>
<proteinExistence type="predicted"/>
<dbReference type="EMBL" id="LNYL01000005">
    <property type="protein sequence ID" value="KTD31454.1"/>
    <property type="molecule type" value="Genomic_DNA"/>
</dbReference>
<evidence type="ECO:0000313" key="2">
    <source>
        <dbReference type="Proteomes" id="UP000054908"/>
    </source>
</evidence>
<evidence type="ECO:0000313" key="1">
    <source>
        <dbReference type="EMBL" id="KTD31454.1"/>
    </source>
</evidence>
<accession>A0A0W0WGN3</accession>